<evidence type="ECO:0000313" key="1">
    <source>
        <dbReference type="EnsemblPlants" id="Kaladp0043s0075.1.v1.1.CDS.1"/>
    </source>
</evidence>
<protein>
    <submittedName>
        <fullName evidence="1">Uncharacterized protein</fullName>
    </submittedName>
</protein>
<accession>A0A7N0TR46</accession>
<evidence type="ECO:0000313" key="2">
    <source>
        <dbReference type="Proteomes" id="UP000594263"/>
    </source>
</evidence>
<proteinExistence type="predicted"/>
<reference evidence="1" key="1">
    <citation type="submission" date="2021-01" db="UniProtKB">
        <authorList>
            <consortium name="EnsemblPlants"/>
        </authorList>
    </citation>
    <scope>IDENTIFICATION</scope>
</reference>
<dbReference type="EnsemblPlants" id="Kaladp0043s0075.1.v1.1">
    <property type="protein sequence ID" value="Kaladp0043s0075.1.v1.1.CDS.1"/>
    <property type="gene ID" value="Kaladp0043s0075.v1.1"/>
</dbReference>
<dbReference type="Gramene" id="Kaladp0043s0075.1.v1.1">
    <property type="protein sequence ID" value="Kaladp0043s0075.1.v1.1.CDS.1"/>
    <property type="gene ID" value="Kaladp0043s0075.v1.1"/>
</dbReference>
<dbReference type="AlphaFoldDB" id="A0A7N0TR46"/>
<dbReference type="Proteomes" id="UP000594263">
    <property type="component" value="Unplaced"/>
</dbReference>
<keyword evidence="2" id="KW-1185">Reference proteome</keyword>
<organism evidence="1 2">
    <name type="scientific">Kalanchoe fedtschenkoi</name>
    <name type="common">Lavender scallops</name>
    <name type="synonym">South American air plant</name>
    <dbReference type="NCBI Taxonomy" id="63787"/>
    <lineage>
        <taxon>Eukaryota</taxon>
        <taxon>Viridiplantae</taxon>
        <taxon>Streptophyta</taxon>
        <taxon>Embryophyta</taxon>
        <taxon>Tracheophyta</taxon>
        <taxon>Spermatophyta</taxon>
        <taxon>Magnoliopsida</taxon>
        <taxon>eudicotyledons</taxon>
        <taxon>Gunneridae</taxon>
        <taxon>Pentapetalae</taxon>
        <taxon>Saxifragales</taxon>
        <taxon>Crassulaceae</taxon>
        <taxon>Kalanchoe</taxon>
    </lineage>
</organism>
<sequence length="155" mass="16741">MFLFVIVILVQRLLPASVPKFSFFFSFSVITLNFPFSPVNISQLKVQKSSENLSDNDLENILIFSPDQVGLEADKVFIPNAGANPPSSATQHASSINSPIVNRRSLATGSSSKCMTPSYLGIEVSNAGQEMGTENSNMYASPISTPIKFYVLAGT</sequence>
<name>A0A7N0TR46_KALFE</name>